<comment type="caution">
    <text evidence="1">The sequence shown here is derived from an EMBL/GenBank/DDBJ whole genome shotgun (WGS) entry which is preliminary data.</text>
</comment>
<keyword evidence="2" id="KW-1185">Reference proteome</keyword>
<sequence>MKVKCIKLLNADGKEVEFSPWLTLGREYPVLSIDISDSGKISYRIVTSERDGFWPDMGLHQADCFEVTSTIIPSNWRVRIYKNKGLSIYPDTWQDNWFLEAFYDRDPKAFPIFQQEYQKILTEDP</sequence>
<name>A0ABV0BLI0_9HYPH</name>
<protein>
    <submittedName>
        <fullName evidence="1">Uncharacterized protein</fullName>
    </submittedName>
</protein>
<organism evidence="1 2">
    <name type="scientific">Hohaiivirga grylli</name>
    <dbReference type="NCBI Taxonomy" id="3133970"/>
    <lineage>
        <taxon>Bacteria</taxon>
        <taxon>Pseudomonadati</taxon>
        <taxon>Pseudomonadota</taxon>
        <taxon>Alphaproteobacteria</taxon>
        <taxon>Hyphomicrobiales</taxon>
        <taxon>Methylobacteriaceae</taxon>
        <taxon>Hohaiivirga</taxon>
    </lineage>
</organism>
<dbReference type="Proteomes" id="UP001418637">
    <property type="component" value="Unassembled WGS sequence"/>
</dbReference>
<evidence type="ECO:0000313" key="2">
    <source>
        <dbReference type="Proteomes" id="UP001418637"/>
    </source>
</evidence>
<accession>A0ABV0BLI0</accession>
<reference evidence="1 2" key="1">
    <citation type="submission" date="2024-04" db="EMBL/GenBank/DDBJ databases">
        <title>A novel species isolated from cricket.</title>
        <authorList>
            <person name="Wang H.-C."/>
        </authorList>
    </citation>
    <scope>NUCLEOTIDE SEQUENCE [LARGE SCALE GENOMIC DNA]</scope>
    <source>
        <strain evidence="1 2">WL0021</strain>
    </source>
</reference>
<dbReference type="EMBL" id="JBBYXI010000010">
    <property type="protein sequence ID" value="MEN3931779.1"/>
    <property type="molecule type" value="Genomic_DNA"/>
</dbReference>
<proteinExistence type="predicted"/>
<dbReference type="RefSeq" id="WP_346337826.1">
    <property type="nucleotide sequence ID" value="NZ_JBBYXI010000010.1"/>
</dbReference>
<evidence type="ECO:0000313" key="1">
    <source>
        <dbReference type="EMBL" id="MEN3931779.1"/>
    </source>
</evidence>
<gene>
    <name evidence="1" type="ORF">WJT86_12010</name>
</gene>